<reference evidence="3 4" key="1">
    <citation type="submission" date="2017-09" db="EMBL/GenBank/DDBJ databases">
        <title>Large-scale bioinformatics analysis of Bacillus genomes uncovers conserved roles of natural products in bacterial physiology.</title>
        <authorList>
            <consortium name="Agbiome Team Llc"/>
            <person name="Bleich R.M."/>
            <person name="Grubbs K.J."/>
            <person name="Santa Maria K.C."/>
            <person name="Allen S.E."/>
            <person name="Farag S."/>
            <person name="Shank E.A."/>
            <person name="Bowers A."/>
        </authorList>
    </citation>
    <scope>NUCLEOTIDE SEQUENCE [LARGE SCALE GENOMIC DNA]</scope>
    <source>
        <strain evidence="3 4">AFS053130</strain>
    </source>
</reference>
<dbReference type="Pfam" id="PF04851">
    <property type="entry name" value="ResIII"/>
    <property type="match status" value="1"/>
</dbReference>
<dbReference type="RefSeq" id="WP_098776841.1">
    <property type="nucleotide sequence ID" value="NZ_NUHO01000036.1"/>
</dbReference>
<evidence type="ECO:0000259" key="2">
    <source>
        <dbReference type="PROSITE" id="PS51194"/>
    </source>
</evidence>
<organism evidence="3 4">
    <name type="scientific">Bacillus cereus</name>
    <dbReference type="NCBI Taxonomy" id="1396"/>
    <lineage>
        <taxon>Bacteria</taxon>
        <taxon>Bacillati</taxon>
        <taxon>Bacillota</taxon>
        <taxon>Bacilli</taxon>
        <taxon>Bacillales</taxon>
        <taxon>Bacillaceae</taxon>
        <taxon>Bacillus</taxon>
        <taxon>Bacillus cereus group</taxon>
    </lineage>
</organism>
<dbReference type="SUPFAM" id="SSF52540">
    <property type="entry name" value="P-loop containing nucleoside triphosphate hydrolases"/>
    <property type="match status" value="1"/>
</dbReference>
<dbReference type="PANTHER" id="PTHR47396">
    <property type="entry name" value="TYPE I RESTRICTION ENZYME ECOKI R PROTEIN"/>
    <property type="match status" value="1"/>
</dbReference>
<dbReference type="GO" id="GO:0004386">
    <property type="term" value="F:helicase activity"/>
    <property type="evidence" value="ECO:0007669"/>
    <property type="project" value="UniProtKB-KW"/>
</dbReference>
<dbReference type="InterPro" id="IPR001650">
    <property type="entry name" value="Helicase_C-like"/>
</dbReference>
<name>A0A2B9E119_BACCE</name>
<dbReference type="SMART" id="SM00487">
    <property type="entry name" value="DEXDc"/>
    <property type="match status" value="1"/>
</dbReference>
<keyword evidence="3" id="KW-0378">Hydrolase</keyword>
<dbReference type="InterPro" id="IPR006935">
    <property type="entry name" value="Helicase/UvrB_N"/>
</dbReference>
<dbReference type="GO" id="GO:0005524">
    <property type="term" value="F:ATP binding"/>
    <property type="evidence" value="ECO:0007669"/>
    <property type="project" value="InterPro"/>
</dbReference>
<keyword evidence="3" id="KW-0347">Helicase</keyword>
<dbReference type="EMBL" id="NUHO01000036">
    <property type="protein sequence ID" value="PGM94525.1"/>
    <property type="molecule type" value="Genomic_DNA"/>
</dbReference>
<proteinExistence type="predicted"/>
<dbReference type="InterPro" id="IPR027417">
    <property type="entry name" value="P-loop_NTPase"/>
</dbReference>
<dbReference type="AlphaFoldDB" id="A0A2B9E119"/>
<evidence type="ECO:0000313" key="4">
    <source>
        <dbReference type="Proteomes" id="UP000222054"/>
    </source>
</evidence>
<dbReference type="GO" id="GO:0016787">
    <property type="term" value="F:hydrolase activity"/>
    <property type="evidence" value="ECO:0007669"/>
    <property type="project" value="InterPro"/>
</dbReference>
<dbReference type="Gene3D" id="3.40.50.300">
    <property type="entry name" value="P-loop containing nucleotide triphosphate hydrolases"/>
    <property type="match status" value="2"/>
</dbReference>
<accession>A0A2B9E119</accession>
<dbReference type="GO" id="GO:0003677">
    <property type="term" value="F:DNA binding"/>
    <property type="evidence" value="ECO:0007669"/>
    <property type="project" value="InterPro"/>
</dbReference>
<dbReference type="PROSITE" id="PS51192">
    <property type="entry name" value="HELICASE_ATP_BIND_1"/>
    <property type="match status" value="1"/>
</dbReference>
<feature type="domain" description="Helicase C-terminal" evidence="2">
    <location>
        <begin position="205"/>
        <end position="347"/>
    </location>
</feature>
<gene>
    <name evidence="3" type="ORF">CN958_10700</name>
</gene>
<dbReference type="SMART" id="SM00490">
    <property type="entry name" value="HELICc"/>
    <property type="match status" value="1"/>
</dbReference>
<dbReference type="GO" id="GO:0005829">
    <property type="term" value="C:cytosol"/>
    <property type="evidence" value="ECO:0007669"/>
    <property type="project" value="TreeGrafter"/>
</dbReference>
<dbReference type="PANTHER" id="PTHR47396:SF1">
    <property type="entry name" value="ATP-DEPENDENT HELICASE IRC3-RELATED"/>
    <property type="match status" value="1"/>
</dbReference>
<dbReference type="InterPro" id="IPR050742">
    <property type="entry name" value="Helicase_Restrict-Modif_Enz"/>
</dbReference>
<keyword evidence="3" id="KW-0547">Nucleotide-binding</keyword>
<sequence length="443" mass="51336">MFQLHEYQRTLVERVRQAYTEGYTSPCVVAPCGAGKSVIISEIARMATNRRGRVLFLVHRKELIDQIRNTFIKNEVNMDFVEFGMVQTVVRRLDKTVKPSLIITDESHHGLAASYRKIYDYFHDVLRLSFTATPIRLNGSGLGDINDILIEEVDAEWLIQNGFLSPYKYYAPKLIDTSLLKLNNLHEFSSSSIDKAMESKTIYGDVVEHYQKLALGEQAICYCHNIESSKRVKQEFLHYGIVSEHIDAKTPKVEREEIIMKFRNKEIKVLTNVDLIGEGFDVPDCSTVIMLRPTQSLSLYIQQSMRGMRYNPGKMSHIIDHVDNVRRFGLPDQKRYWSLSSKKKSASEAEIKIKQCTNCFAVYPSRLKECPECGYKPEIQQVTEYERDKDATLEEVTKEDVHITLDFREPSDCKNMKELYELAKNRNYKRGWAYYQGKQLGFI</sequence>
<evidence type="ECO:0000259" key="1">
    <source>
        <dbReference type="PROSITE" id="PS51192"/>
    </source>
</evidence>
<comment type="caution">
    <text evidence="3">The sequence shown here is derived from an EMBL/GenBank/DDBJ whole genome shotgun (WGS) entry which is preliminary data.</text>
</comment>
<dbReference type="InterPro" id="IPR014001">
    <property type="entry name" value="Helicase_ATP-bd"/>
</dbReference>
<dbReference type="Pfam" id="PF00271">
    <property type="entry name" value="Helicase_C"/>
    <property type="match status" value="1"/>
</dbReference>
<dbReference type="Proteomes" id="UP000222054">
    <property type="component" value="Unassembled WGS sequence"/>
</dbReference>
<evidence type="ECO:0000313" key="3">
    <source>
        <dbReference type="EMBL" id="PGM94525.1"/>
    </source>
</evidence>
<keyword evidence="3" id="KW-0067">ATP-binding</keyword>
<feature type="domain" description="Helicase ATP-binding" evidence="1">
    <location>
        <begin position="28"/>
        <end position="152"/>
    </location>
</feature>
<dbReference type="PROSITE" id="PS51194">
    <property type="entry name" value="HELICASE_CTER"/>
    <property type="match status" value="1"/>
</dbReference>
<protein>
    <submittedName>
        <fullName evidence="3">Helicase</fullName>
    </submittedName>
</protein>